<accession>A0A1L7I790</accession>
<dbReference type="EMBL" id="CP016359">
    <property type="protein sequence ID" value="APU69456.1"/>
    <property type="molecule type" value="Genomic_DNA"/>
</dbReference>
<dbReference type="Pfam" id="PF19578">
    <property type="entry name" value="DUF6090"/>
    <property type="match status" value="1"/>
</dbReference>
<keyword evidence="2" id="KW-1185">Reference proteome</keyword>
<evidence type="ECO:0000313" key="1">
    <source>
        <dbReference type="EMBL" id="APU69456.1"/>
    </source>
</evidence>
<reference evidence="1 2" key="1">
    <citation type="submission" date="2016-07" db="EMBL/GenBank/DDBJ databases">
        <title>Multi-omics approach to identify versatile polysaccharide utilization systems of a marine flavobacterium Gramella flava.</title>
        <authorList>
            <person name="Tang K."/>
        </authorList>
    </citation>
    <scope>NUCLEOTIDE SEQUENCE [LARGE SCALE GENOMIC DNA]</scope>
    <source>
        <strain evidence="1 2">JLT2011</strain>
    </source>
</reference>
<gene>
    <name evidence="1" type="ORF">GRFL_2732</name>
</gene>
<dbReference type="STRING" id="1229726.GRFL_2732"/>
<evidence type="ECO:0000313" key="2">
    <source>
        <dbReference type="Proteomes" id="UP000186230"/>
    </source>
</evidence>
<proteinExistence type="predicted"/>
<dbReference type="Proteomes" id="UP000186230">
    <property type="component" value="Chromosome"/>
</dbReference>
<protein>
    <submittedName>
        <fullName evidence="1">Uncharacterized protein</fullName>
    </submittedName>
</protein>
<sequence>MVVIGILIALQINNWNEDRKEKIKEIKLLSALQEDFQTNQKNLQKALNSYPKIEHRLESQLTFLGNTNQLMNDSIKDFLSISGFYNTEIIESGLNVLLSSENLQLITKDSLKKHLTAYPSYISVFKKNEKETFDLVLNEHRPILEKHISLAELYRRNFQLDTSLSFITSDFDELIQDRNFQNVLVKEMIYIGFTVNQAIILLNKTEEILREINGELSKYQEE</sequence>
<organism evidence="1 2">
    <name type="scientific">Christiangramia flava JLT2011</name>
    <dbReference type="NCBI Taxonomy" id="1229726"/>
    <lineage>
        <taxon>Bacteria</taxon>
        <taxon>Pseudomonadati</taxon>
        <taxon>Bacteroidota</taxon>
        <taxon>Flavobacteriia</taxon>
        <taxon>Flavobacteriales</taxon>
        <taxon>Flavobacteriaceae</taxon>
        <taxon>Christiangramia</taxon>
    </lineage>
</organism>
<dbReference type="KEGG" id="gfl:GRFL_2732"/>
<dbReference type="AlphaFoldDB" id="A0A1L7I790"/>
<dbReference type="InterPro" id="IPR045749">
    <property type="entry name" value="DUF6090"/>
</dbReference>
<name>A0A1L7I790_9FLAO</name>